<protein>
    <submittedName>
        <fullName evidence="2">Uncharacterized protein</fullName>
    </submittedName>
</protein>
<reference evidence="2 3" key="1">
    <citation type="submission" date="2016-02" db="EMBL/GenBank/DDBJ databases">
        <title>Biosynthesis of antibiotic leucinostatins and their inhibition on Phytophthora in bio-control Purpureocillium lilacinum.</title>
        <authorList>
            <person name="Wang G."/>
            <person name="Liu Z."/>
            <person name="Lin R."/>
            <person name="Li E."/>
            <person name="Mao Z."/>
            <person name="Ling J."/>
            <person name="Yin W."/>
            <person name="Xie B."/>
        </authorList>
    </citation>
    <scope>NUCLEOTIDE SEQUENCE [LARGE SCALE GENOMIC DNA]</scope>
    <source>
        <strain evidence="2">PLFJ-1</strain>
    </source>
</reference>
<evidence type="ECO:0000256" key="1">
    <source>
        <dbReference type="SAM" id="MobiDB-lite"/>
    </source>
</evidence>
<accession>A0A179HWB9</accession>
<organism evidence="2 3">
    <name type="scientific">Purpureocillium lilacinum</name>
    <name type="common">Paecilomyces lilacinus</name>
    <dbReference type="NCBI Taxonomy" id="33203"/>
    <lineage>
        <taxon>Eukaryota</taxon>
        <taxon>Fungi</taxon>
        <taxon>Dikarya</taxon>
        <taxon>Ascomycota</taxon>
        <taxon>Pezizomycotina</taxon>
        <taxon>Sordariomycetes</taxon>
        <taxon>Hypocreomycetidae</taxon>
        <taxon>Hypocreales</taxon>
        <taxon>Ophiocordycipitaceae</taxon>
        <taxon>Purpureocillium</taxon>
    </lineage>
</organism>
<dbReference type="AlphaFoldDB" id="A0A179HWB9"/>
<proteinExistence type="predicted"/>
<dbReference type="Proteomes" id="UP000078340">
    <property type="component" value="Unassembled WGS sequence"/>
</dbReference>
<comment type="caution">
    <text evidence="2">The sequence shown here is derived from an EMBL/GenBank/DDBJ whole genome shotgun (WGS) entry which is preliminary data.</text>
</comment>
<evidence type="ECO:0000313" key="3">
    <source>
        <dbReference type="Proteomes" id="UP000078340"/>
    </source>
</evidence>
<dbReference type="EMBL" id="LSBI01000002">
    <property type="protein sequence ID" value="OAQ93749.1"/>
    <property type="molecule type" value="Genomic_DNA"/>
</dbReference>
<sequence>MKAAGTSHRQIICKRSRCSQGGNGAPDRCQVGDKGGSRTVAEPEDWRTCIPTLHGVRASAVATCKVCVPPVPVQYNAVLYAEIAAKTFPMRRAVRPVPAAHSVAEHPSS</sequence>
<name>A0A179HWB9_PURLI</name>
<gene>
    <name evidence="2" type="ORF">VFPFJ_02911</name>
</gene>
<evidence type="ECO:0000313" key="2">
    <source>
        <dbReference type="EMBL" id="OAQ93749.1"/>
    </source>
</evidence>
<feature type="region of interest" description="Disordered" evidence="1">
    <location>
        <begin position="19"/>
        <end position="40"/>
    </location>
</feature>